<dbReference type="InterPro" id="IPR029044">
    <property type="entry name" value="Nucleotide-diphossugar_trans"/>
</dbReference>
<dbReference type="GO" id="GO:0032580">
    <property type="term" value="C:Golgi cisterna membrane"/>
    <property type="evidence" value="ECO:0007669"/>
    <property type="project" value="UniProtKB-SubCell"/>
</dbReference>
<evidence type="ECO:0000256" key="7">
    <source>
        <dbReference type="ARBA" id="ARBA00023034"/>
    </source>
</evidence>
<dbReference type="Proteomes" id="UP000095284">
    <property type="component" value="Unplaced"/>
</dbReference>
<dbReference type="EC" id="2.4.1.-" evidence="10"/>
<evidence type="ECO:0000256" key="1">
    <source>
        <dbReference type="ARBA" id="ARBA00004447"/>
    </source>
</evidence>
<keyword evidence="4" id="KW-0812">Transmembrane</keyword>
<dbReference type="PANTHER" id="PTHR12369:SF11">
    <property type="entry name" value="HEXOSYLTRANSFERASE"/>
    <property type="match status" value="1"/>
</dbReference>
<accession>A0A1I7SC13</accession>
<comment type="subcellular location">
    <subcellularLocation>
        <location evidence="1 10">Golgi apparatus</location>
        <location evidence="1 10">Golgi stack membrane</location>
        <topology evidence="1 10">Single-pass type II membrane protein</topology>
    </subcellularLocation>
</comment>
<dbReference type="SMR" id="A0A1I7SC13"/>
<dbReference type="Gene3D" id="3.90.550.10">
    <property type="entry name" value="Spore Coat Polysaccharide Biosynthesis Protein SpsA, Chain A"/>
    <property type="match status" value="1"/>
</dbReference>
<keyword evidence="6" id="KW-1133">Transmembrane helix</keyword>
<evidence type="ECO:0000256" key="2">
    <source>
        <dbReference type="ARBA" id="ARBA00009239"/>
    </source>
</evidence>
<evidence type="ECO:0000256" key="5">
    <source>
        <dbReference type="ARBA" id="ARBA00022968"/>
    </source>
</evidence>
<name>A0A1I7SC13_BURXY</name>
<dbReference type="Pfam" id="PF05679">
    <property type="entry name" value="CHGN"/>
    <property type="match status" value="1"/>
</dbReference>
<keyword evidence="7 10" id="KW-0333">Golgi apparatus</keyword>
<dbReference type="EMBL" id="CAJFCV020000001">
    <property type="protein sequence ID" value="CAG9086395.1"/>
    <property type="molecule type" value="Genomic_DNA"/>
</dbReference>
<dbReference type="GO" id="GO:0047238">
    <property type="term" value="F:glucuronosyl-N-acetylgalactosaminyl-proteoglycan 4-beta-N-acetylgalactosaminyltransferase activity"/>
    <property type="evidence" value="ECO:0007669"/>
    <property type="project" value="TreeGrafter"/>
</dbReference>
<evidence type="ECO:0000256" key="4">
    <source>
        <dbReference type="ARBA" id="ARBA00022692"/>
    </source>
</evidence>
<evidence type="ECO:0000256" key="9">
    <source>
        <dbReference type="ARBA" id="ARBA00023180"/>
    </source>
</evidence>
<dbReference type="Proteomes" id="UP000582659">
    <property type="component" value="Unassembled WGS sequence"/>
</dbReference>
<evidence type="ECO:0000313" key="11">
    <source>
        <dbReference type="EMBL" id="CAD5210445.1"/>
    </source>
</evidence>
<keyword evidence="8" id="KW-0472">Membrane</keyword>
<organism evidence="13 15">
    <name type="scientific">Bursaphelenchus xylophilus</name>
    <name type="common">Pinewood nematode worm</name>
    <name type="synonym">Aphelenchoides xylophilus</name>
    <dbReference type="NCBI Taxonomy" id="6326"/>
    <lineage>
        <taxon>Eukaryota</taxon>
        <taxon>Metazoa</taxon>
        <taxon>Ecdysozoa</taxon>
        <taxon>Nematoda</taxon>
        <taxon>Chromadorea</taxon>
        <taxon>Rhabditida</taxon>
        <taxon>Tylenchina</taxon>
        <taxon>Tylenchomorpha</taxon>
        <taxon>Aphelenchoidea</taxon>
        <taxon>Aphelenchoididae</taxon>
        <taxon>Bursaphelenchus</taxon>
    </lineage>
</organism>
<gene>
    <name evidence="11" type="ORF">BXYJ_LOCUS1932</name>
</gene>
<dbReference type="FunFam" id="3.90.550.50:FF:000004">
    <property type="entry name" value="Hexosyltransferase"/>
    <property type="match status" value="1"/>
</dbReference>
<proteinExistence type="inferred from homology"/>
<dbReference type="EMBL" id="CAJFDI010000001">
    <property type="protein sequence ID" value="CAD5210445.1"/>
    <property type="molecule type" value="Genomic_DNA"/>
</dbReference>
<evidence type="ECO:0000256" key="3">
    <source>
        <dbReference type="ARBA" id="ARBA00022679"/>
    </source>
</evidence>
<reference evidence="12" key="2">
    <citation type="submission" date="2020-08" db="EMBL/GenBank/DDBJ databases">
        <authorList>
            <person name="Kikuchi T."/>
        </authorList>
    </citation>
    <scope>NUCLEOTIDE SEQUENCE</scope>
    <source>
        <strain evidence="11">Ka4C1</strain>
    </source>
</reference>
<reference evidence="15" key="1">
    <citation type="submission" date="2016-11" db="UniProtKB">
        <authorList>
            <consortium name="WormBaseParasite"/>
        </authorList>
    </citation>
    <scope>IDENTIFICATION</scope>
</reference>
<evidence type="ECO:0000313" key="12">
    <source>
        <dbReference type="EMBL" id="CAG9086395.1"/>
    </source>
</evidence>
<dbReference type="PANTHER" id="PTHR12369">
    <property type="entry name" value="CHONDROITIN SYNTHASE"/>
    <property type="match status" value="1"/>
</dbReference>
<evidence type="ECO:0000313" key="15">
    <source>
        <dbReference type="WBParaSite" id="BXY_1056400.1"/>
    </source>
</evidence>
<sequence>MRLFSRPLLLCGLGVLLGFLGGILLFSFRNVSHLVIQHTANLSPQPLRTQNGQKNSILVGIMTAAKYVDSRAYNVWRTWGKQIPGKVLFFVAEDTVSVYPEMPLVRLKGVDDTYPPQKKSFAMLRWMYDNHLDDFDWFLRADDDLYVRGDLLEEFLRSLDPSKTHFIGQAGLGNSAEYGQLSLGPNENYCMGGPGVILSKETLKTVAPYLQSCLSELLTTHEDVEVGRCVRKHAGVACTWNYEMQTLFHNNQTVPNAYSNGISDEVSRAITLHPVKDPQVMKKLHVTINTLKLKQLRAQKIEFQRLVKKIAPATLTRRVANKTNDLQVWDFLAFNKITFCANQVNCPRHTVDMNIHTATSDIVTQLFDEFNVNARQRGRILQFQNIQYGYNRVEPRHGVDYVLDMILWFKKFRPPHRATLSVRRHAYIQQVFAEPEAISEYGKRSLMRSGAERNSTEVMKSGILNRKVYFIIPLKGRAATFLRFTENLKQILPANDSRHQLVIILYSSGDVNEDSMIRSILTELTSKMEVRVIDMGDKEFSRGQALTAGSSILPDDALMFFTDVDMLFNYDTVQRIRLNTIQHYQVYFPIVFSEFSPKFWNPTERNDHHQISYARQRGYFRHFGYGLVSIFRSDFLRVGGFNLSIRGWGMEDVDLFEKVIAAPKLRVFRAPDPGLVHVFHDIYCPSDIPAAQHHMCLGSQAASMASLDSLAEHFTNYA</sequence>
<keyword evidence="14" id="KW-1185">Reference proteome</keyword>
<evidence type="ECO:0000313" key="13">
    <source>
        <dbReference type="Proteomes" id="UP000095284"/>
    </source>
</evidence>
<keyword evidence="5 10" id="KW-0735">Signal-anchor</keyword>
<evidence type="ECO:0000256" key="8">
    <source>
        <dbReference type="ARBA" id="ARBA00023136"/>
    </source>
</evidence>
<evidence type="ECO:0000313" key="14">
    <source>
        <dbReference type="Proteomes" id="UP000659654"/>
    </source>
</evidence>
<protein>
    <recommendedName>
        <fullName evidence="10">Hexosyltransferase</fullName>
        <ecNumber evidence="10">2.4.1.-</ecNumber>
    </recommendedName>
</protein>
<comment type="similarity">
    <text evidence="2 10">Belongs to the chondroitin N-acetylgalactosaminyltransferase family.</text>
</comment>
<dbReference type="InterPro" id="IPR008428">
    <property type="entry name" value="Chond_GalNAc"/>
</dbReference>
<dbReference type="WBParaSite" id="BXY_1056400.1">
    <property type="protein sequence ID" value="BXY_1056400.1"/>
    <property type="gene ID" value="BXY_1056400"/>
</dbReference>
<dbReference type="OrthoDB" id="431432at2759"/>
<evidence type="ECO:0000256" key="10">
    <source>
        <dbReference type="RuleBase" id="RU364016"/>
    </source>
</evidence>
<dbReference type="Proteomes" id="UP000659654">
    <property type="component" value="Unassembled WGS sequence"/>
</dbReference>
<dbReference type="eggNOG" id="KOG3588">
    <property type="taxonomic scope" value="Eukaryota"/>
</dbReference>
<dbReference type="SUPFAM" id="SSF53448">
    <property type="entry name" value="Nucleotide-diphospho-sugar transferases"/>
    <property type="match status" value="1"/>
</dbReference>
<keyword evidence="9" id="KW-0325">Glycoprotein</keyword>
<evidence type="ECO:0000256" key="6">
    <source>
        <dbReference type="ARBA" id="ARBA00022989"/>
    </source>
</evidence>
<keyword evidence="3 10" id="KW-0808">Transferase</keyword>
<dbReference type="Gene3D" id="3.90.550.50">
    <property type="match status" value="1"/>
</dbReference>
<dbReference type="InterPro" id="IPR051227">
    <property type="entry name" value="CS_glycosyltransferase"/>
</dbReference>
<dbReference type="AlphaFoldDB" id="A0A1I7SC13"/>